<dbReference type="GO" id="GO:0016020">
    <property type="term" value="C:membrane"/>
    <property type="evidence" value="ECO:0007669"/>
    <property type="project" value="InterPro"/>
</dbReference>
<protein>
    <recommendedName>
        <fullName evidence="2">histidine kinase</fullName>
        <ecNumber evidence="2">2.7.13.3</ecNumber>
    </recommendedName>
</protein>
<dbReference type="EC" id="2.7.13.3" evidence="2"/>
<organism evidence="13 14">
    <name type="scientific">Umezawaea tangerina</name>
    <dbReference type="NCBI Taxonomy" id="84725"/>
    <lineage>
        <taxon>Bacteria</taxon>
        <taxon>Bacillati</taxon>
        <taxon>Actinomycetota</taxon>
        <taxon>Actinomycetes</taxon>
        <taxon>Pseudonocardiales</taxon>
        <taxon>Pseudonocardiaceae</taxon>
        <taxon>Umezawaea</taxon>
    </lineage>
</organism>
<dbReference type="Pfam" id="PF02518">
    <property type="entry name" value="HATPase_c"/>
    <property type="match status" value="1"/>
</dbReference>
<dbReference type="GO" id="GO:0000155">
    <property type="term" value="F:phosphorelay sensor kinase activity"/>
    <property type="evidence" value="ECO:0007669"/>
    <property type="project" value="InterPro"/>
</dbReference>
<dbReference type="Pfam" id="PF23539">
    <property type="entry name" value="DUF7134"/>
    <property type="match status" value="1"/>
</dbReference>
<evidence type="ECO:0000256" key="6">
    <source>
        <dbReference type="ARBA" id="ARBA00022777"/>
    </source>
</evidence>
<dbReference type="PANTHER" id="PTHR24421">
    <property type="entry name" value="NITRATE/NITRITE SENSOR PROTEIN NARX-RELATED"/>
    <property type="match status" value="1"/>
</dbReference>
<accession>A0A2T0THI4</accession>
<gene>
    <name evidence="13" type="ORF">CLV43_102636</name>
</gene>
<dbReference type="OrthoDB" id="227596at2"/>
<dbReference type="InterPro" id="IPR036890">
    <property type="entry name" value="HATPase_C_sf"/>
</dbReference>
<evidence type="ECO:0000256" key="8">
    <source>
        <dbReference type="ARBA" id="ARBA00023012"/>
    </source>
</evidence>
<evidence type="ECO:0000313" key="14">
    <source>
        <dbReference type="Proteomes" id="UP000239494"/>
    </source>
</evidence>
<dbReference type="RefSeq" id="WP_106186848.1">
    <property type="nucleotide sequence ID" value="NZ_PVTF01000002.1"/>
</dbReference>
<dbReference type="Pfam" id="PF07730">
    <property type="entry name" value="HisKA_3"/>
    <property type="match status" value="1"/>
</dbReference>
<evidence type="ECO:0000313" key="13">
    <source>
        <dbReference type="EMBL" id="PRY45071.1"/>
    </source>
</evidence>
<sequence>MLERLRPLADRWRAWNTDVKDGLLALLIAVLPFVPAFDPAGVEFGDLPRHRLDAFGVVLLLAQTLPLVLRTRLPAVCLAVVAVAFSVYQAVGYPSSIAGVGLYLALYAVGAHQPRMRGVLALAATGAYVVLAVVLHVLGSPQELVDFAVLYLVLAVLWLAGWRMRRWRAQEAERRRLTAELATAAERSRIARELHDVVTHHVTAMVVQADAAQFQLDTAPDRVVEGLVSISGTGRRAMTELRYLLGVLEATGESTTRKASLGSPQDLVEQARQSGQPVELTESGDPRPMAVGVELAVYRVVQESLTNALKYAHGKPTAVRVDRGAEWVGIEVTTAGPATAGPGLPSGGRGLSGLRERVTLLGGELTAAGQPDGGFGVRARIPLGSDT</sequence>
<dbReference type="InterPro" id="IPR003594">
    <property type="entry name" value="HATPase_dom"/>
</dbReference>
<keyword evidence="3" id="KW-0597">Phosphoprotein</keyword>
<evidence type="ECO:0000256" key="4">
    <source>
        <dbReference type="ARBA" id="ARBA00022679"/>
    </source>
</evidence>
<dbReference type="EMBL" id="PVTF01000002">
    <property type="protein sequence ID" value="PRY45071.1"/>
    <property type="molecule type" value="Genomic_DNA"/>
</dbReference>
<dbReference type="AlphaFoldDB" id="A0A2T0THI4"/>
<evidence type="ECO:0000256" key="3">
    <source>
        <dbReference type="ARBA" id="ARBA00022553"/>
    </source>
</evidence>
<keyword evidence="9" id="KW-0812">Transmembrane</keyword>
<keyword evidence="4" id="KW-0808">Transferase</keyword>
<comment type="catalytic activity">
    <reaction evidence="1">
        <text>ATP + protein L-histidine = ADP + protein N-phospho-L-histidine.</text>
        <dbReference type="EC" id="2.7.13.3"/>
    </reaction>
</comment>
<dbReference type="GO" id="GO:0005524">
    <property type="term" value="F:ATP binding"/>
    <property type="evidence" value="ECO:0007669"/>
    <property type="project" value="UniProtKB-KW"/>
</dbReference>
<keyword evidence="5" id="KW-0547">Nucleotide-binding</keyword>
<feature type="transmembrane region" description="Helical" evidence="9">
    <location>
        <begin position="75"/>
        <end position="106"/>
    </location>
</feature>
<evidence type="ECO:0000259" key="11">
    <source>
        <dbReference type="Pfam" id="PF07730"/>
    </source>
</evidence>
<keyword evidence="8" id="KW-0902">Two-component regulatory system</keyword>
<dbReference type="InterPro" id="IPR055558">
    <property type="entry name" value="DUF7134"/>
</dbReference>
<evidence type="ECO:0000256" key="1">
    <source>
        <dbReference type="ARBA" id="ARBA00000085"/>
    </source>
</evidence>
<keyword evidence="14" id="KW-1185">Reference proteome</keyword>
<reference evidence="13 14" key="1">
    <citation type="submission" date="2018-03" db="EMBL/GenBank/DDBJ databases">
        <title>Genomic Encyclopedia of Archaeal and Bacterial Type Strains, Phase II (KMG-II): from individual species to whole genera.</title>
        <authorList>
            <person name="Goeker M."/>
        </authorList>
    </citation>
    <scope>NUCLEOTIDE SEQUENCE [LARGE SCALE GENOMIC DNA]</scope>
    <source>
        <strain evidence="13 14">DSM 44720</strain>
    </source>
</reference>
<dbReference type="InterPro" id="IPR011712">
    <property type="entry name" value="Sig_transdc_His_kin_sub3_dim/P"/>
</dbReference>
<keyword evidence="7" id="KW-0067">ATP-binding</keyword>
<feature type="domain" description="DUF7134" evidence="12">
    <location>
        <begin position="19"/>
        <end position="165"/>
    </location>
</feature>
<dbReference type="Gene3D" id="3.30.565.10">
    <property type="entry name" value="Histidine kinase-like ATPase, C-terminal domain"/>
    <property type="match status" value="1"/>
</dbReference>
<dbReference type="GO" id="GO:0046983">
    <property type="term" value="F:protein dimerization activity"/>
    <property type="evidence" value="ECO:0007669"/>
    <property type="project" value="InterPro"/>
</dbReference>
<evidence type="ECO:0000259" key="10">
    <source>
        <dbReference type="Pfam" id="PF02518"/>
    </source>
</evidence>
<dbReference type="InterPro" id="IPR050482">
    <property type="entry name" value="Sensor_HK_TwoCompSys"/>
</dbReference>
<proteinExistence type="predicted"/>
<evidence type="ECO:0000256" key="9">
    <source>
        <dbReference type="SAM" id="Phobius"/>
    </source>
</evidence>
<feature type="domain" description="Signal transduction histidine kinase subgroup 3 dimerisation and phosphoacceptor" evidence="11">
    <location>
        <begin position="186"/>
        <end position="250"/>
    </location>
</feature>
<keyword evidence="9" id="KW-1133">Transmembrane helix</keyword>
<evidence type="ECO:0000256" key="7">
    <source>
        <dbReference type="ARBA" id="ARBA00022840"/>
    </source>
</evidence>
<dbReference type="Proteomes" id="UP000239494">
    <property type="component" value="Unassembled WGS sequence"/>
</dbReference>
<feature type="transmembrane region" description="Helical" evidence="9">
    <location>
        <begin position="144"/>
        <end position="162"/>
    </location>
</feature>
<feature type="domain" description="Histidine kinase/HSP90-like ATPase" evidence="10">
    <location>
        <begin position="293"/>
        <end position="383"/>
    </location>
</feature>
<feature type="transmembrane region" description="Helical" evidence="9">
    <location>
        <begin position="118"/>
        <end position="138"/>
    </location>
</feature>
<comment type="caution">
    <text evidence="13">The sequence shown here is derived from an EMBL/GenBank/DDBJ whole genome shotgun (WGS) entry which is preliminary data.</text>
</comment>
<evidence type="ECO:0000259" key="12">
    <source>
        <dbReference type="Pfam" id="PF23539"/>
    </source>
</evidence>
<name>A0A2T0THI4_9PSEU</name>
<dbReference type="SUPFAM" id="SSF55874">
    <property type="entry name" value="ATPase domain of HSP90 chaperone/DNA topoisomerase II/histidine kinase"/>
    <property type="match status" value="1"/>
</dbReference>
<dbReference type="Gene3D" id="1.20.5.1930">
    <property type="match status" value="1"/>
</dbReference>
<feature type="transmembrane region" description="Helical" evidence="9">
    <location>
        <begin position="22"/>
        <end position="40"/>
    </location>
</feature>
<evidence type="ECO:0000256" key="5">
    <source>
        <dbReference type="ARBA" id="ARBA00022741"/>
    </source>
</evidence>
<keyword evidence="9" id="KW-0472">Membrane</keyword>
<evidence type="ECO:0000256" key="2">
    <source>
        <dbReference type="ARBA" id="ARBA00012438"/>
    </source>
</evidence>
<dbReference type="CDD" id="cd16917">
    <property type="entry name" value="HATPase_UhpB-NarQ-NarX-like"/>
    <property type="match status" value="1"/>
</dbReference>
<keyword evidence="6 13" id="KW-0418">Kinase</keyword>
<dbReference type="PANTHER" id="PTHR24421:SF10">
    <property type="entry name" value="NITRATE_NITRITE SENSOR PROTEIN NARQ"/>
    <property type="match status" value="1"/>
</dbReference>